<name>A0A1M6RLI5_XYLRU</name>
<dbReference type="PANTHER" id="PTHR36436:SF6">
    <property type="entry name" value="SLL5081 PROTEIN"/>
    <property type="match status" value="1"/>
</dbReference>
<dbReference type="PANTHER" id="PTHR36436">
    <property type="entry name" value="SLL5081 PROTEIN"/>
    <property type="match status" value="1"/>
</dbReference>
<dbReference type="AlphaFoldDB" id="A0A1M6RLI5"/>
<accession>A0A1M6RLI5</accession>
<dbReference type="Proteomes" id="UP000184130">
    <property type="component" value="Unassembled WGS sequence"/>
</dbReference>
<gene>
    <name evidence="1" type="ORF">SAMN05216463_10215</name>
</gene>
<dbReference type="InterPro" id="IPR035948">
    <property type="entry name" value="YwqG-like_sf"/>
</dbReference>
<dbReference type="EMBL" id="FRBD01000002">
    <property type="protein sequence ID" value="SHK33323.1"/>
    <property type="molecule type" value="Genomic_DNA"/>
</dbReference>
<dbReference type="Pfam" id="PF09234">
    <property type="entry name" value="DUF1963"/>
    <property type="match status" value="1"/>
</dbReference>
<evidence type="ECO:0000313" key="1">
    <source>
        <dbReference type="EMBL" id="SHK33323.1"/>
    </source>
</evidence>
<sequence>MMDDMTHGHKGIISIQTKPANNPLFGQSKWWGEPDMPEELDWPEVKAIDESGNEFLDPLTFVCQIRCEDIASFDPEGWLPHKGMLYFFAALDYFLGDIDTPTYPGIGQWRQNYFRVLFSPNCEQLHTHHLNYPDGTSATLPAEAITFLPSSEADDGNRLLGYPYIEDVRENMPDMISLLQIEENDHWNLTFHDCGMLYFLIHPKQLLARKWNQTCCYLYSL</sequence>
<dbReference type="Gene3D" id="2.30.320.10">
    <property type="entry name" value="YwqG-like"/>
    <property type="match status" value="1"/>
</dbReference>
<organism evidence="1 2">
    <name type="scientific">Xylanibacter ruminicola</name>
    <name type="common">Prevotella ruminicola</name>
    <dbReference type="NCBI Taxonomy" id="839"/>
    <lineage>
        <taxon>Bacteria</taxon>
        <taxon>Pseudomonadati</taxon>
        <taxon>Bacteroidota</taxon>
        <taxon>Bacteroidia</taxon>
        <taxon>Bacteroidales</taxon>
        <taxon>Prevotellaceae</taxon>
        <taxon>Xylanibacter</taxon>
    </lineage>
</organism>
<protein>
    <submittedName>
        <fullName evidence="1">Uncharacterized protein YwqG</fullName>
    </submittedName>
</protein>
<reference evidence="1 2" key="1">
    <citation type="submission" date="2016-11" db="EMBL/GenBank/DDBJ databases">
        <authorList>
            <person name="Jaros S."/>
            <person name="Januszkiewicz K."/>
            <person name="Wedrychowicz H."/>
        </authorList>
    </citation>
    <scope>NUCLEOTIDE SEQUENCE [LARGE SCALE GENOMIC DNA]</scope>
    <source>
        <strain evidence="1 2">KHT3</strain>
    </source>
</reference>
<dbReference type="InterPro" id="IPR015315">
    <property type="entry name" value="DUF1963"/>
</dbReference>
<evidence type="ECO:0000313" key="2">
    <source>
        <dbReference type="Proteomes" id="UP000184130"/>
    </source>
</evidence>
<proteinExistence type="predicted"/>
<dbReference type="SUPFAM" id="SSF103032">
    <property type="entry name" value="Hypothetical protein YwqG"/>
    <property type="match status" value="1"/>
</dbReference>